<dbReference type="GO" id="GO:0034976">
    <property type="term" value="P:response to endoplasmic reticulum stress"/>
    <property type="evidence" value="ECO:0007669"/>
    <property type="project" value="TreeGrafter"/>
</dbReference>
<dbReference type="STRING" id="7375.A0A0L0BZY9"/>
<dbReference type="PROSITE" id="PS51352">
    <property type="entry name" value="THIOREDOXIN_2"/>
    <property type="match status" value="1"/>
</dbReference>
<dbReference type="InterPro" id="IPR013766">
    <property type="entry name" value="Thioredoxin_domain"/>
</dbReference>
<protein>
    <recommendedName>
        <fullName evidence="2">Thioredoxin domain-containing protein</fullName>
    </recommendedName>
</protein>
<dbReference type="PANTHER" id="PTHR18929">
    <property type="entry name" value="PROTEIN DISULFIDE ISOMERASE"/>
    <property type="match status" value="1"/>
</dbReference>
<evidence type="ECO:0000313" key="3">
    <source>
        <dbReference type="EMBL" id="KNC25551.1"/>
    </source>
</evidence>
<dbReference type="GO" id="GO:0005783">
    <property type="term" value="C:endoplasmic reticulum"/>
    <property type="evidence" value="ECO:0007669"/>
    <property type="project" value="TreeGrafter"/>
</dbReference>
<dbReference type="Pfam" id="PF00085">
    <property type="entry name" value="Thioredoxin"/>
    <property type="match status" value="1"/>
</dbReference>
<keyword evidence="4" id="KW-1185">Reference proteome</keyword>
<name>A0A0L0BZY9_LUCCU</name>
<accession>A0A0L0BZY9</accession>
<proteinExistence type="inferred from homology"/>
<evidence type="ECO:0000259" key="2">
    <source>
        <dbReference type="PROSITE" id="PS51352"/>
    </source>
</evidence>
<dbReference type="GO" id="GO:0003756">
    <property type="term" value="F:protein disulfide isomerase activity"/>
    <property type="evidence" value="ECO:0007669"/>
    <property type="project" value="TreeGrafter"/>
</dbReference>
<comment type="caution">
    <text evidence="3">The sequence shown here is derived from an EMBL/GenBank/DDBJ whole genome shotgun (WGS) entry which is preliminary data.</text>
</comment>
<feature type="domain" description="Thioredoxin" evidence="2">
    <location>
        <begin position="158"/>
        <end position="303"/>
    </location>
</feature>
<gene>
    <name evidence="3" type="ORF">FF38_12972</name>
</gene>
<sequence>MDLFSEVCLNSDDSEYFSDSDSDVYFQKPFTKTYYQYYQRSQPPLKPINFEDYIREKCQNKVKILNRLTFRQISKPIIIFFNHFREKCEYHTKYLDTFYQLALKYADQIEIIAADMFDIDIINSNWNPIQTFCNLVNPRRESAYIYAIDEEKRIHHFLSVHSTLEELTALSENLLSGRLFLSEPIPPESNNSRLVKICVHDNFKELVMDSPKHIVLIVNLEDYTDINLKYEPDYEQVAEQLKSYNVDVVHINSTKNYIPFEWGIFGYPTLLLIPQNDKSKYVDFLKGPRNVENILHCVKSYLKDPESFLQHQDRICRYKPLLITPDFNINLEDLPQYLLDNCHYNMKVFERENSLKSKHYIIIAFMDFSSGKCLAQHLKWIDQIYQVASNLSCHREYFIADYKDIDVINPEWKPQDFIQNTSGENIKPTIIGVDLKKNKFLMKNFKTIASLFYFVYDLYSGDLYFTQPWPNIYDGKLVKTCIADSLNLCISSIKKNIFLAIYHSNMESSEQFLQLLEEVAVDVKKFSLKMIKIDARLNYIPLEMNDTKYPILYFIPKTHKHQRIRFRNNNLNKAEIVDFITLNVQNLEKDILNKIKD</sequence>
<reference evidence="3 4" key="1">
    <citation type="journal article" date="2015" name="Nat. Commun.">
        <title>Lucilia cuprina genome unlocks parasitic fly biology to underpin future interventions.</title>
        <authorList>
            <person name="Anstead C.A."/>
            <person name="Korhonen P.K."/>
            <person name="Young N.D."/>
            <person name="Hall R.S."/>
            <person name="Jex A.R."/>
            <person name="Murali S.C."/>
            <person name="Hughes D.S."/>
            <person name="Lee S.F."/>
            <person name="Perry T."/>
            <person name="Stroehlein A.J."/>
            <person name="Ansell B.R."/>
            <person name="Breugelmans B."/>
            <person name="Hofmann A."/>
            <person name="Qu J."/>
            <person name="Dugan S."/>
            <person name="Lee S.L."/>
            <person name="Chao H."/>
            <person name="Dinh H."/>
            <person name="Han Y."/>
            <person name="Doddapaneni H.V."/>
            <person name="Worley K.C."/>
            <person name="Muzny D.M."/>
            <person name="Ioannidis P."/>
            <person name="Waterhouse R.M."/>
            <person name="Zdobnov E.M."/>
            <person name="James P.J."/>
            <person name="Bagnall N.H."/>
            <person name="Kotze A.C."/>
            <person name="Gibbs R.A."/>
            <person name="Richards S."/>
            <person name="Batterham P."/>
            <person name="Gasser R.B."/>
        </authorList>
    </citation>
    <scope>NUCLEOTIDE SEQUENCE [LARGE SCALE GENOMIC DNA]</scope>
    <source>
        <strain evidence="3 4">LS</strain>
        <tissue evidence="3">Full body</tissue>
    </source>
</reference>
<evidence type="ECO:0000313" key="4">
    <source>
        <dbReference type="Proteomes" id="UP000037069"/>
    </source>
</evidence>
<organism evidence="3 4">
    <name type="scientific">Lucilia cuprina</name>
    <name type="common">Green bottle fly</name>
    <name type="synonym">Australian sheep blowfly</name>
    <dbReference type="NCBI Taxonomy" id="7375"/>
    <lineage>
        <taxon>Eukaryota</taxon>
        <taxon>Metazoa</taxon>
        <taxon>Ecdysozoa</taxon>
        <taxon>Arthropoda</taxon>
        <taxon>Hexapoda</taxon>
        <taxon>Insecta</taxon>
        <taxon>Pterygota</taxon>
        <taxon>Neoptera</taxon>
        <taxon>Endopterygota</taxon>
        <taxon>Diptera</taxon>
        <taxon>Brachycera</taxon>
        <taxon>Muscomorpha</taxon>
        <taxon>Oestroidea</taxon>
        <taxon>Calliphoridae</taxon>
        <taxon>Luciliinae</taxon>
        <taxon>Lucilia</taxon>
    </lineage>
</organism>
<dbReference type="AlphaFoldDB" id="A0A0L0BZY9"/>
<evidence type="ECO:0000256" key="1">
    <source>
        <dbReference type="ARBA" id="ARBA00006347"/>
    </source>
</evidence>
<dbReference type="OrthoDB" id="72053at2759"/>
<dbReference type="Gene3D" id="3.40.30.10">
    <property type="entry name" value="Glutaredoxin"/>
    <property type="match status" value="2"/>
</dbReference>
<comment type="similarity">
    <text evidence="1">Belongs to the protein disulfide isomerase family.</text>
</comment>
<dbReference type="InterPro" id="IPR036249">
    <property type="entry name" value="Thioredoxin-like_sf"/>
</dbReference>
<dbReference type="EMBL" id="JRES01001097">
    <property type="protein sequence ID" value="KNC25551.1"/>
    <property type="molecule type" value="Genomic_DNA"/>
</dbReference>
<dbReference type="SUPFAM" id="SSF52833">
    <property type="entry name" value="Thioredoxin-like"/>
    <property type="match status" value="2"/>
</dbReference>
<dbReference type="GO" id="GO:0006457">
    <property type="term" value="P:protein folding"/>
    <property type="evidence" value="ECO:0007669"/>
    <property type="project" value="TreeGrafter"/>
</dbReference>
<dbReference type="Proteomes" id="UP000037069">
    <property type="component" value="Unassembled WGS sequence"/>
</dbReference>